<dbReference type="PANTHER" id="PTHR41878">
    <property type="entry name" value="LEXA REPRESSOR-RELATED"/>
    <property type="match status" value="1"/>
</dbReference>
<evidence type="ECO:0000259" key="1">
    <source>
        <dbReference type="Pfam" id="PF07929"/>
    </source>
</evidence>
<dbReference type="InterPro" id="IPR012912">
    <property type="entry name" value="Plasmid_pRiA4b_Orf3-like"/>
</dbReference>
<evidence type="ECO:0000313" key="2">
    <source>
        <dbReference type="EMBL" id="MPM52249.1"/>
    </source>
</evidence>
<dbReference type="SUPFAM" id="SSF159941">
    <property type="entry name" value="MM3350-like"/>
    <property type="match status" value="1"/>
</dbReference>
<protein>
    <recommendedName>
        <fullName evidence="1">Plasmid pRiA4b Orf3-like domain-containing protein</fullName>
    </recommendedName>
</protein>
<feature type="domain" description="Plasmid pRiA4b Orf3-like" evidence="1">
    <location>
        <begin position="2"/>
        <end position="98"/>
    </location>
</feature>
<accession>A0A645AGD6</accession>
<dbReference type="AlphaFoldDB" id="A0A645AGD6"/>
<proteinExistence type="predicted"/>
<dbReference type="EMBL" id="VSSQ01013772">
    <property type="protein sequence ID" value="MPM52249.1"/>
    <property type="molecule type" value="Genomic_DNA"/>
</dbReference>
<name>A0A645AGD6_9ZZZZ</name>
<dbReference type="Pfam" id="PF07929">
    <property type="entry name" value="PRiA4_ORF3"/>
    <property type="match status" value="1"/>
</dbReference>
<dbReference type="Gene3D" id="3.10.290.30">
    <property type="entry name" value="MM3350-like"/>
    <property type="match status" value="1"/>
</dbReference>
<reference evidence="2" key="1">
    <citation type="submission" date="2019-08" db="EMBL/GenBank/DDBJ databases">
        <authorList>
            <person name="Kucharzyk K."/>
            <person name="Murdoch R.W."/>
            <person name="Higgins S."/>
            <person name="Loffler F."/>
        </authorList>
    </citation>
    <scope>NUCLEOTIDE SEQUENCE</scope>
</reference>
<gene>
    <name evidence="2" type="ORF">SDC9_99006</name>
</gene>
<comment type="caution">
    <text evidence="2">The sequence shown here is derived from an EMBL/GenBank/DDBJ whole genome shotgun (WGS) entry which is preliminary data.</text>
</comment>
<dbReference type="InterPro" id="IPR024047">
    <property type="entry name" value="MM3350-like_sf"/>
</dbReference>
<dbReference type="PANTHER" id="PTHR41878:SF1">
    <property type="entry name" value="TNPR PROTEIN"/>
    <property type="match status" value="1"/>
</dbReference>
<organism evidence="2">
    <name type="scientific">bioreactor metagenome</name>
    <dbReference type="NCBI Taxonomy" id="1076179"/>
    <lineage>
        <taxon>unclassified sequences</taxon>
        <taxon>metagenomes</taxon>
        <taxon>ecological metagenomes</taxon>
    </lineage>
</organism>
<sequence>MKVKKSWNTEIDPYLKKVKTFQYTYDFGDSWEHSITFESIYEDWKVSHPIVVEGKGACPPEDVGGIGGYERFLSVLKDTHDPDHRMMKEWGEGQLYRPFSRKATNYAMIYAFKLIHQADL</sequence>